<evidence type="ECO:0000256" key="1">
    <source>
        <dbReference type="ARBA" id="ARBA00001933"/>
    </source>
</evidence>
<reference evidence="7" key="1">
    <citation type="submission" date="2020-07" db="EMBL/GenBank/DDBJ databases">
        <title>Huge and variable diversity of episymbiotic CPR bacteria and DPANN archaea in groundwater ecosystems.</title>
        <authorList>
            <person name="He C.Y."/>
            <person name="Keren R."/>
            <person name="Whittaker M."/>
            <person name="Farag I.F."/>
            <person name="Doudna J."/>
            <person name="Cate J.H.D."/>
            <person name="Banfield J.F."/>
        </authorList>
    </citation>
    <scope>NUCLEOTIDE SEQUENCE</scope>
    <source>
        <strain evidence="7">NC_groundwater_17_Pr7_B-0.1um_64_12</strain>
    </source>
</reference>
<proteinExistence type="inferred from homology"/>
<organism evidence="7 8">
    <name type="scientific">Fimbriimonas ginsengisoli</name>
    <dbReference type="NCBI Taxonomy" id="1005039"/>
    <lineage>
        <taxon>Bacteria</taxon>
        <taxon>Bacillati</taxon>
        <taxon>Armatimonadota</taxon>
        <taxon>Fimbriimonadia</taxon>
        <taxon>Fimbriimonadales</taxon>
        <taxon>Fimbriimonadaceae</taxon>
        <taxon>Fimbriimonas</taxon>
    </lineage>
</organism>
<evidence type="ECO:0000256" key="5">
    <source>
        <dbReference type="PIRSR" id="PIRSR006278-2"/>
    </source>
</evidence>
<evidence type="ECO:0000256" key="4">
    <source>
        <dbReference type="PIRSR" id="PIRSR006278-1"/>
    </source>
</evidence>
<feature type="active site" description="Nucleophile" evidence="4">
    <location>
        <position position="73"/>
    </location>
</feature>
<sequence>MPLPRKVPLAQLPTPLHRLDRMSDRLELDLWIKRDDLTGFAGGGNKGRKLEYLMADALDKGAQAVVSCGTTQSNFVRQLGAACAVFGLKCAAATMALPYDTQAGRPHAAALLSSGGNVLLDEMLGVDLRIYADGDWDELYSHAERLAQEYETNGLKVYRIPIGGSSPLSAYAFYEAGAEVRAQAEPFEWIVFGSSSGSTHTGLTYSFHGKPTRVLGISSDPEPDILEEFAEAGKGLAAILGIAPLTAADFSMNFDYVGPGYAAPSEEGARAIEALARTEAIFLDPVYSGKAFAGLMDLAARREIGGRVLFWHTGGLPSLFAMTPTRVGELSAGIR</sequence>
<comment type="cofactor">
    <cofactor evidence="1">
        <name>pyridoxal 5'-phosphate</name>
        <dbReference type="ChEBI" id="CHEBI:597326"/>
    </cofactor>
</comment>
<evidence type="ECO:0000256" key="3">
    <source>
        <dbReference type="ARBA" id="ARBA00022898"/>
    </source>
</evidence>
<dbReference type="Gene3D" id="3.40.50.1100">
    <property type="match status" value="2"/>
</dbReference>
<feature type="domain" description="Tryptophan synthase beta chain-like PALP" evidence="6">
    <location>
        <begin position="9"/>
        <end position="314"/>
    </location>
</feature>
<evidence type="ECO:0000259" key="6">
    <source>
        <dbReference type="Pfam" id="PF00291"/>
    </source>
</evidence>
<dbReference type="GO" id="GO:0019148">
    <property type="term" value="F:D-cysteine desulfhydrase activity"/>
    <property type="evidence" value="ECO:0007669"/>
    <property type="project" value="TreeGrafter"/>
</dbReference>
<dbReference type="Pfam" id="PF00291">
    <property type="entry name" value="PALP"/>
    <property type="match status" value="1"/>
</dbReference>
<dbReference type="Proteomes" id="UP000727962">
    <property type="component" value="Unassembled WGS sequence"/>
</dbReference>
<keyword evidence="3 5" id="KW-0663">Pyridoxal phosphate</keyword>
<feature type="modified residue" description="N6-(pyridoxal phosphate)lysine" evidence="5">
    <location>
        <position position="46"/>
    </location>
</feature>
<protein>
    <submittedName>
        <fullName evidence="7">D-cysteine desulfhydrase family protein</fullName>
    </submittedName>
</protein>
<dbReference type="AlphaFoldDB" id="A0A931PWX3"/>
<dbReference type="InterPro" id="IPR027278">
    <property type="entry name" value="ACCD_DCysDesulf"/>
</dbReference>
<dbReference type="SUPFAM" id="SSF53686">
    <property type="entry name" value="Tryptophan synthase beta subunit-like PLP-dependent enzymes"/>
    <property type="match status" value="1"/>
</dbReference>
<name>A0A931PWX3_FIMGI</name>
<evidence type="ECO:0000313" key="8">
    <source>
        <dbReference type="Proteomes" id="UP000727962"/>
    </source>
</evidence>
<gene>
    <name evidence="7" type="ORF">HYR64_08410</name>
</gene>
<dbReference type="PIRSF" id="PIRSF006278">
    <property type="entry name" value="ACCD_DCysDesulf"/>
    <property type="match status" value="1"/>
</dbReference>
<dbReference type="InterPro" id="IPR001926">
    <property type="entry name" value="TrpB-like_PALP"/>
</dbReference>
<comment type="caution">
    <text evidence="7">The sequence shown here is derived from an EMBL/GenBank/DDBJ whole genome shotgun (WGS) entry which is preliminary data.</text>
</comment>
<dbReference type="InterPro" id="IPR036052">
    <property type="entry name" value="TrpB-like_PALP_sf"/>
</dbReference>
<accession>A0A931PWX3</accession>
<comment type="similarity">
    <text evidence="2">Belongs to the ACC deaminase/D-cysteine desulfhydrase family.</text>
</comment>
<dbReference type="PANTHER" id="PTHR43780">
    <property type="entry name" value="1-AMINOCYCLOPROPANE-1-CARBOXYLATE DEAMINASE-RELATED"/>
    <property type="match status" value="1"/>
</dbReference>
<evidence type="ECO:0000313" key="7">
    <source>
        <dbReference type="EMBL" id="MBI1757111.1"/>
    </source>
</evidence>
<evidence type="ECO:0000256" key="2">
    <source>
        <dbReference type="ARBA" id="ARBA00008639"/>
    </source>
</evidence>
<dbReference type="GO" id="GO:1901605">
    <property type="term" value="P:alpha-amino acid metabolic process"/>
    <property type="evidence" value="ECO:0007669"/>
    <property type="project" value="UniProtKB-ARBA"/>
</dbReference>
<dbReference type="EMBL" id="JACOSL010000052">
    <property type="protein sequence ID" value="MBI1757111.1"/>
    <property type="molecule type" value="Genomic_DNA"/>
</dbReference>
<dbReference type="PANTHER" id="PTHR43780:SF2">
    <property type="entry name" value="1-AMINOCYCLOPROPANE-1-CARBOXYLATE DEAMINASE-RELATED"/>
    <property type="match status" value="1"/>
</dbReference>